<dbReference type="EMBL" id="JAJHVV010000021">
    <property type="protein sequence ID" value="MCK6265826.1"/>
    <property type="molecule type" value="Genomic_DNA"/>
</dbReference>
<dbReference type="Proteomes" id="UP001139559">
    <property type="component" value="Unassembled WGS sequence"/>
</dbReference>
<dbReference type="RefSeq" id="WP_248010889.1">
    <property type="nucleotide sequence ID" value="NZ_JAJHVV010000021.1"/>
</dbReference>
<proteinExistence type="predicted"/>
<sequence>MNYRTLKPRKFIDEYYPGSGFTVSTVLNWMNKGLLPYVTTPTGQRLVLVDEYVLMITARNDLLE</sequence>
<protein>
    <recommendedName>
        <fullName evidence="3">DNA-binding protein</fullName>
    </recommendedName>
</protein>
<comment type="caution">
    <text evidence="1">The sequence shown here is derived from an EMBL/GenBank/DDBJ whole genome shotgun (WGS) entry which is preliminary data.</text>
</comment>
<reference evidence="1" key="1">
    <citation type="submission" date="2021-11" db="EMBL/GenBank/DDBJ databases">
        <title>Vibrio ZSDE26 sp. nov. and Vibrio ZSDZ34 sp. nov., isolated from coastal seawater in Qingdao.</title>
        <authorList>
            <person name="Zhang P."/>
        </authorList>
    </citation>
    <scope>NUCLEOTIDE SEQUENCE</scope>
    <source>
        <strain evidence="1">ZSDE26</strain>
    </source>
</reference>
<keyword evidence="2" id="KW-1185">Reference proteome</keyword>
<evidence type="ECO:0000313" key="2">
    <source>
        <dbReference type="Proteomes" id="UP001139559"/>
    </source>
</evidence>
<name>A0A9X1XNH4_9VIBR</name>
<organism evidence="1 2">
    <name type="scientific">Vibrio amylolyticus</name>
    <dbReference type="NCBI Taxonomy" id="2847292"/>
    <lineage>
        <taxon>Bacteria</taxon>
        <taxon>Pseudomonadati</taxon>
        <taxon>Pseudomonadota</taxon>
        <taxon>Gammaproteobacteria</taxon>
        <taxon>Vibrionales</taxon>
        <taxon>Vibrionaceae</taxon>
        <taxon>Vibrio</taxon>
    </lineage>
</organism>
<accession>A0A9X1XNH4</accession>
<dbReference type="AlphaFoldDB" id="A0A9X1XNH4"/>
<gene>
    <name evidence="1" type="ORF">KP803_21425</name>
</gene>
<evidence type="ECO:0000313" key="1">
    <source>
        <dbReference type="EMBL" id="MCK6265826.1"/>
    </source>
</evidence>
<evidence type="ECO:0008006" key="3">
    <source>
        <dbReference type="Google" id="ProtNLM"/>
    </source>
</evidence>